<reference evidence="2" key="2">
    <citation type="submission" date="2021-02" db="EMBL/GenBank/DDBJ databases">
        <authorList>
            <person name="Kimball J.A."/>
            <person name="Haas M.W."/>
            <person name="Macchietto M."/>
            <person name="Kono T."/>
            <person name="Duquette J."/>
            <person name="Shao M."/>
        </authorList>
    </citation>
    <scope>NUCLEOTIDE SEQUENCE</scope>
    <source>
        <tissue evidence="2">Fresh leaf tissue</tissue>
    </source>
</reference>
<reference evidence="2" key="1">
    <citation type="journal article" date="2021" name="bioRxiv">
        <title>Whole Genome Assembly and Annotation of Northern Wild Rice, Zizania palustris L., Supports a Whole Genome Duplication in the Zizania Genus.</title>
        <authorList>
            <person name="Haas M."/>
            <person name="Kono T."/>
            <person name="Macchietto M."/>
            <person name="Millas R."/>
            <person name="McGilp L."/>
            <person name="Shao M."/>
            <person name="Duquette J."/>
            <person name="Hirsch C.N."/>
            <person name="Kimball J."/>
        </authorList>
    </citation>
    <scope>NUCLEOTIDE SEQUENCE</scope>
    <source>
        <tissue evidence="2">Fresh leaf tissue</tissue>
    </source>
</reference>
<keyword evidence="3" id="KW-1185">Reference proteome</keyword>
<evidence type="ECO:0008006" key="4">
    <source>
        <dbReference type="Google" id="ProtNLM"/>
    </source>
</evidence>
<name>A0A8J5R1M7_ZIZPA</name>
<evidence type="ECO:0000313" key="2">
    <source>
        <dbReference type="EMBL" id="KAG8048965.1"/>
    </source>
</evidence>
<protein>
    <recommendedName>
        <fullName evidence="4">Secreted protein</fullName>
    </recommendedName>
</protein>
<evidence type="ECO:0000313" key="3">
    <source>
        <dbReference type="Proteomes" id="UP000729402"/>
    </source>
</evidence>
<proteinExistence type="predicted"/>
<comment type="caution">
    <text evidence="2">The sequence shown here is derived from an EMBL/GenBank/DDBJ whole genome shotgun (WGS) entry which is preliminary data.</text>
</comment>
<feature type="signal peptide" evidence="1">
    <location>
        <begin position="1"/>
        <end position="21"/>
    </location>
</feature>
<dbReference type="AlphaFoldDB" id="A0A8J5R1M7"/>
<keyword evidence="1" id="KW-0732">Signal</keyword>
<dbReference type="EMBL" id="JAAALK010000289">
    <property type="protein sequence ID" value="KAG8048965.1"/>
    <property type="molecule type" value="Genomic_DNA"/>
</dbReference>
<evidence type="ECO:0000256" key="1">
    <source>
        <dbReference type="SAM" id="SignalP"/>
    </source>
</evidence>
<feature type="chain" id="PRO_5035229505" description="Secreted protein" evidence="1">
    <location>
        <begin position="22"/>
        <end position="97"/>
    </location>
</feature>
<sequence>MEASLLLSLSFFSALFQSSEEMMSVQCRSNSGSDIAVPMQRQRGPDAAAAWSRCGSSVDPTDEAAWIHWRRRRSDSDRVDLAVVTQSSSDSSDPNGD</sequence>
<organism evidence="2 3">
    <name type="scientific">Zizania palustris</name>
    <name type="common">Northern wild rice</name>
    <dbReference type="NCBI Taxonomy" id="103762"/>
    <lineage>
        <taxon>Eukaryota</taxon>
        <taxon>Viridiplantae</taxon>
        <taxon>Streptophyta</taxon>
        <taxon>Embryophyta</taxon>
        <taxon>Tracheophyta</taxon>
        <taxon>Spermatophyta</taxon>
        <taxon>Magnoliopsida</taxon>
        <taxon>Liliopsida</taxon>
        <taxon>Poales</taxon>
        <taxon>Poaceae</taxon>
        <taxon>BOP clade</taxon>
        <taxon>Oryzoideae</taxon>
        <taxon>Oryzeae</taxon>
        <taxon>Zizaniinae</taxon>
        <taxon>Zizania</taxon>
    </lineage>
</organism>
<accession>A0A8J5R1M7</accession>
<dbReference type="Proteomes" id="UP000729402">
    <property type="component" value="Unassembled WGS sequence"/>
</dbReference>
<gene>
    <name evidence="2" type="ORF">GUJ93_ZPchr0009g545</name>
</gene>